<gene>
    <name evidence="2" type="ORF">H072_276</name>
</gene>
<dbReference type="SUPFAM" id="SSF52047">
    <property type="entry name" value="RNI-like"/>
    <property type="match status" value="1"/>
</dbReference>
<name>S8CDH1_DACHA</name>
<dbReference type="HOGENOM" id="CLU_460805_0_0_1"/>
<reference evidence="3" key="2">
    <citation type="submission" date="2013-04" db="EMBL/GenBank/DDBJ databases">
        <title>Genomic mechanisms accounting for the adaptation to parasitism in nematode-trapping fungi.</title>
        <authorList>
            <person name="Ahren D.G."/>
        </authorList>
    </citation>
    <scope>NUCLEOTIDE SEQUENCE [LARGE SCALE GENOMIC DNA]</scope>
    <source>
        <strain evidence="3">CBS 200.50</strain>
    </source>
</reference>
<comment type="caution">
    <text evidence="2">The sequence shown here is derived from an EMBL/GenBank/DDBJ whole genome shotgun (WGS) entry which is preliminary data.</text>
</comment>
<feature type="compositionally biased region" description="Low complexity" evidence="1">
    <location>
        <begin position="609"/>
        <end position="618"/>
    </location>
</feature>
<evidence type="ECO:0000313" key="3">
    <source>
        <dbReference type="Proteomes" id="UP000015100"/>
    </source>
</evidence>
<reference evidence="2 3" key="1">
    <citation type="journal article" date="2013" name="PLoS Genet.">
        <title>Genomic mechanisms accounting for the adaptation to parasitism in nematode-trapping fungi.</title>
        <authorList>
            <person name="Meerupati T."/>
            <person name="Andersson K.M."/>
            <person name="Friman E."/>
            <person name="Kumar D."/>
            <person name="Tunlid A."/>
            <person name="Ahren D."/>
        </authorList>
    </citation>
    <scope>NUCLEOTIDE SEQUENCE [LARGE SCALE GENOMIC DNA]</scope>
    <source>
        <strain evidence="2 3">CBS 200.50</strain>
    </source>
</reference>
<dbReference type="AlphaFoldDB" id="S8CDH1"/>
<feature type="region of interest" description="Disordered" evidence="1">
    <location>
        <begin position="604"/>
        <end position="627"/>
    </location>
</feature>
<dbReference type="Proteomes" id="UP000015100">
    <property type="component" value="Unassembled WGS sequence"/>
</dbReference>
<evidence type="ECO:0000313" key="2">
    <source>
        <dbReference type="EMBL" id="EPS45747.1"/>
    </source>
</evidence>
<keyword evidence="3" id="KW-1185">Reference proteome</keyword>
<dbReference type="OrthoDB" id="5281595at2759"/>
<accession>S8CDH1</accession>
<sequence>MAKRSVALPYDVLCVVASFINSHRDLLSFCLANRETRDAGLPFIYHSIFFESWPDTRSEGASGSGDWFRVGDPTETLFSLLYRDLQNVAGRQKRAIHVRSLRHTVVTEESGRTNDRTQDIAKNQLVYLVETLPRLKELEISIEDLTLHGLESAVSTSTISALHITPHRLLYYSCDSRRLAQSTQRFLPLWGNISSTNLKSLSLTSLLPSCRHHLDRFTVPGSVEIWSIISACPNLKSLDIRVKINGRDRGNNFINDYAGRALHGGSHTIPDDQTNGTAIPTIRPIVQLSSLRLENCTLSSFEFNRLGPLSFRELHIPYNGRKRIFRDLTNASASVGTMIFPKNLKSMVVDNLPLAPDRKEPWQQAFDNGFRELKLDELVVLTKKADFWVQSSTVNSGAGGWVSRGEGDLSLNTRNDAVGMITGVQSGRSRTVAAPPFVIAVAPVAAGAVGNPGASSAVSAPAPAVLEPGDGQLLEPGMGCSLKRLLMKGSWQMTKGLLDSLLSTCWGLEELGVALLWRDWDHNVSTVPPHIKRLRQLRTLIILNEPQSKNMNPEWGSPLPTKNKVWGNKMDLEDDRFLQFGQPQERLRYFGIGKKMWSAVLEDESEVPGSSGSSSGSRQRVRNGRSVEVKGEVKKKCRRVLREMDREEVENVRILEWIRFCDECWIGDVTDKGA</sequence>
<organism evidence="2 3">
    <name type="scientific">Dactylellina haptotyla (strain CBS 200.50)</name>
    <name type="common">Nematode-trapping fungus</name>
    <name type="synonym">Monacrosporium haptotylum</name>
    <dbReference type="NCBI Taxonomy" id="1284197"/>
    <lineage>
        <taxon>Eukaryota</taxon>
        <taxon>Fungi</taxon>
        <taxon>Dikarya</taxon>
        <taxon>Ascomycota</taxon>
        <taxon>Pezizomycotina</taxon>
        <taxon>Orbiliomycetes</taxon>
        <taxon>Orbiliales</taxon>
        <taxon>Orbiliaceae</taxon>
        <taxon>Dactylellina</taxon>
    </lineage>
</organism>
<protein>
    <submittedName>
        <fullName evidence="2">Uncharacterized protein</fullName>
    </submittedName>
</protein>
<dbReference type="OMA" id="WIRFCDE"/>
<proteinExistence type="predicted"/>
<dbReference type="EMBL" id="AQGS01000003">
    <property type="protein sequence ID" value="EPS45747.1"/>
    <property type="molecule type" value="Genomic_DNA"/>
</dbReference>
<evidence type="ECO:0000256" key="1">
    <source>
        <dbReference type="SAM" id="MobiDB-lite"/>
    </source>
</evidence>